<keyword evidence="1" id="KW-0812">Transmembrane</keyword>
<reference evidence="3" key="1">
    <citation type="submission" date="2025-08" db="UniProtKB">
        <authorList>
            <consortium name="RefSeq"/>
        </authorList>
    </citation>
    <scope>IDENTIFICATION</scope>
    <source>
        <tissue evidence="3">Whole body pupa</tissue>
    </source>
</reference>
<sequence length="201" mass="23439">MKRFTCFNLRSISYTAAAVDIILSCLIWCLCSLYLYHDYYRMTSWSSGRDNVIINKSFNNFLSTVVNYVLLHNFPDAFYVVMSIILWIKSLTNFVLAAVLIDGIKRKRTICIAPWLINTIISIIVEVTVYIFMELKFNESDATLDKRIVRSIMFGIFIMFNLMFTFAIFCLCKILKIQQEEARELQESIVETTGIFQHVKV</sequence>
<dbReference type="Proteomes" id="UP000092443">
    <property type="component" value="Unplaced"/>
</dbReference>
<protein>
    <submittedName>
        <fullName evidence="3">Uncharacterized protein LOC119639221</fullName>
    </submittedName>
</protein>
<evidence type="ECO:0000313" key="2">
    <source>
        <dbReference type="Proteomes" id="UP000092443"/>
    </source>
</evidence>
<feature type="transmembrane region" description="Helical" evidence="1">
    <location>
        <begin position="12"/>
        <end position="36"/>
    </location>
</feature>
<proteinExistence type="predicted"/>
<dbReference type="GeneID" id="119639221"/>
<feature type="transmembrane region" description="Helical" evidence="1">
    <location>
        <begin position="77"/>
        <end position="100"/>
    </location>
</feature>
<keyword evidence="1" id="KW-1133">Transmembrane helix</keyword>
<keyword evidence="2" id="KW-1185">Reference proteome</keyword>
<dbReference type="AlphaFoldDB" id="A0A9C5Z1Y2"/>
<feature type="transmembrane region" description="Helical" evidence="1">
    <location>
        <begin position="112"/>
        <end position="132"/>
    </location>
</feature>
<evidence type="ECO:0000313" key="3">
    <source>
        <dbReference type="RefSeq" id="XP_037892431.1"/>
    </source>
</evidence>
<gene>
    <name evidence="3" type="primary">LOC119639221</name>
</gene>
<keyword evidence="1" id="KW-0472">Membrane</keyword>
<dbReference type="RefSeq" id="XP_037892431.1">
    <property type="nucleotide sequence ID" value="XM_038036503.1"/>
</dbReference>
<organism evidence="2 3">
    <name type="scientific">Glossina fuscipes</name>
    <dbReference type="NCBI Taxonomy" id="7396"/>
    <lineage>
        <taxon>Eukaryota</taxon>
        <taxon>Metazoa</taxon>
        <taxon>Ecdysozoa</taxon>
        <taxon>Arthropoda</taxon>
        <taxon>Hexapoda</taxon>
        <taxon>Insecta</taxon>
        <taxon>Pterygota</taxon>
        <taxon>Neoptera</taxon>
        <taxon>Endopterygota</taxon>
        <taxon>Diptera</taxon>
        <taxon>Brachycera</taxon>
        <taxon>Muscomorpha</taxon>
        <taxon>Hippoboscoidea</taxon>
        <taxon>Glossinidae</taxon>
        <taxon>Glossina</taxon>
    </lineage>
</organism>
<dbReference type="Pfam" id="PF15860">
    <property type="entry name" value="DUF4728"/>
    <property type="match status" value="1"/>
</dbReference>
<dbReference type="InterPro" id="IPR031720">
    <property type="entry name" value="DUF4728"/>
</dbReference>
<accession>A0A9C5Z1Y2</accession>
<feature type="transmembrane region" description="Helical" evidence="1">
    <location>
        <begin position="152"/>
        <end position="175"/>
    </location>
</feature>
<dbReference type="KEGG" id="gfs:119639221"/>
<evidence type="ECO:0000256" key="1">
    <source>
        <dbReference type="SAM" id="Phobius"/>
    </source>
</evidence>
<name>A0A9C5Z1Y2_9MUSC</name>